<dbReference type="Pfam" id="PF14244">
    <property type="entry name" value="Retrotran_gag_3"/>
    <property type="match status" value="1"/>
</dbReference>
<sequence>MADQSGVSEGAKTTNEASYRLHNSDHPGMALVNTILDGKNYFGWSIAVRTALEVKEKVGFIDGSLPEPQDPTEYKKWKAVDSMIKSWIRNSLTKELAETFVCCLSSKSLWDILEERFGASNHPHLFRVQQEISSIRQGGDSVTTYYNKLHRWWDELDRLMPIPSCTCGKCTCGLQKKISDLMTSVKLIQFLMGLNPAYDVVNLSFTNTTEGASIMLAKASSSKADNSYKKYDVSKKDKICEHCNGKGHGKDTCFKIHGYPDWWKELKERRGVSAKKQVVATATERTVADTPVTQDSEQSVKGDLTSVVSYLLKEVQRLGKGKNSTEQVNFANLHDFAGNSNSLAEIPAESWIIDTGATSHMCSNKKLIMPLPTVTLEQDITQNEGADHTTEIEEETIEAQMDEEQIPATDVEVEPPINPVNQGELIRTSSRQKRQPIWMNDYVCLSKISELKDSTSTNCVPSTKKTRDNIPPCIIPECPLQIRSESRLLTPFFDCCISHPQLNHPLHQPLQMLTIRHCFVQIQSLYRLSFIMVPSQIRTRILLQALLRSLKAHLERLLQHPLGRFPRREVPQNLGHERLDECCVRIIVNSRRNQTFEHHFA</sequence>
<dbReference type="Proteomes" id="UP000634136">
    <property type="component" value="Unassembled WGS sequence"/>
</dbReference>
<feature type="region of interest" description="Disordered" evidence="1">
    <location>
        <begin position="1"/>
        <end position="20"/>
    </location>
</feature>
<dbReference type="EMBL" id="JAAIUW010000002">
    <property type="protein sequence ID" value="KAF7840943.1"/>
    <property type="molecule type" value="Genomic_DNA"/>
</dbReference>
<feature type="domain" description="Retrotransposon Copia-like N-terminal" evidence="2">
    <location>
        <begin position="22"/>
        <end position="68"/>
    </location>
</feature>
<feature type="compositionally biased region" description="Polar residues" evidence="1">
    <location>
        <begin position="1"/>
        <end position="17"/>
    </location>
</feature>
<keyword evidence="4" id="KW-1185">Reference proteome</keyword>
<evidence type="ECO:0000259" key="2">
    <source>
        <dbReference type="Pfam" id="PF14244"/>
    </source>
</evidence>
<evidence type="ECO:0000313" key="4">
    <source>
        <dbReference type="Proteomes" id="UP000634136"/>
    </source>
</evidence>
<proteinExistence type="predicted"/>
<evidence type="ECO:0000256" key="1">
    <source>
        <dbReference type="SAM" id="MobiDB-lite"/>
    </source>
</evidence>
<dbReference type="OrthoDB" id="5544992at2759"/>
<organism evidence="3 4">
    <name type="scientific">Senna tora</name>
    <dbReference type="NCBI Taxonomy" id="362788"/>
    <lineage>
        <taxon>Eukaryota</taxon>
        <taxon>Viridiplantae</taxon>
        <taxon>Streptophyta</taxon>
        <taxon>Embryophyta</taxon>
        <taxon>Tracheophyta</taxon>
        <taxon>Spermatophyta</taxon>
        <taxon>Magnoliopsida</taxon>
        <taxon>eudicotyledons</taxon>
        <taxon>Gunneridae</taxon>
        <taxon>Pentapetalae</taxon>
        <taxon>rosids</taxon>
        <taxon>fabids</taxon>
        <taxon>Fabales</taxon>
        <taxon>Fabaceae</taxon>
        <taxon>Caesalpinioideae</taxon>
        <taxon>Cassia clade</taxon>
        <taxon>Senna</taxon>
    </lineage>
</organism>
<accession>A0A834XCG6</accession>
<dbReference type="PANTHER" id="PTHR37610">
    <property type="entry name" value="CCHC-TYPE DOMAIN-CONTAINING PROTEIN"/>
    <property type="match status" value="1"/>
</dbReference>
<protein>
    <recommendedName>
        <fullName evidence="2">Retrotransposon Copia-like N-terminal domain-containing protein</fullName>
    </recommendedName>
</protein>
<dbReference type="AlphaFoldDB" id="A0A834XCG6"/>
<gene>
    <name evidence="3" type="ORF">G2W53_003241</name>
</gene>
<dbReference type="PANTHER" id="PTHR37610:SF40">
    <property type="entry name" value="OS01G0909600 PROTEIN"/>
    <property type="match status" value="1"/>
</dbReference>
<dbReference type="InterPro" id="IPR029472">
    <property type="entry name" value="Copia-like_N"/>
</dbReference>
<evidence type="ECO:0000313" key="3">
    <source>
        <dbReference type="EMBL" id="KAF7840943.1"/>
    </source>
</evidence>
<name>A0A834XCG6_9FABA</name>
<comment type="caution">
    <text evidence="3">The sequence shown here is derived from an EMBL/GenBank/DDBJ whole genome shotgun (WGS) entry which is preliminary data.</text>
</comment>
<reference evidence="3" key="1">
    <citation type="submission" date="2020-09" db="EMBL/GenBank/DDBJ databases">
        <title>Genome-Enabled Discovery of Anthraquinone Biosynthesis in Senna tora.</title>
        <authorList>
            <person name="Kang S.-H."/>
            <person name="Pandey R.P."/>
            <person name="Lee C.-M."/>
            <person name="Sim J.-S."/>
            <person name="Jeong J.-T."/>
            <person name="Choi B.-S."/>
            <person name="Jung M."/>
            <person name="Ginzburg D."/>
            <person name="Zhao K."/>
            <person name="Won S.Y."/>
            <person name="Oh T.-J."/>
            <person name="Yu Y."/>
            <person name="Kim N.-H."/>
            <person name="Lee O.R."/>
            <person name="Lee T.-H."/>
            <person name="Bashyal P."/>
            <person name="Kim T.-S."/>
            <person name="Lee W.-H."/>
            <person name="Kawkins C."/>
            <person name="Kim C.-K."/>
            <person name="Kim J.S."/>
            <person name="Ahn B.O."/>
            <person name="Rhee S.Y."/>
            <person name="Sohng J.K."/>
        </authorList>
    </citation>
    <scope>NUCLEOTIDE SEQUENCE</scope>
    <source>
        <tissue evidence="3">Leaf</tissue>
    </source>
</reference>